<dbReference type="InterPro" id="IPR002528">
    <property type="entry name" value="MATE_fam"/>
</dbReference>
<dbReference type="Proteomes" id="UP001497516">
    <property type="component" value="Chromosome 2"/>
</dbReference>
<evidence type="ECO:0000256" key="4">
    <source>
        <dbReference type="ARBA" id="ARBA00022989"/>
    </source>
</evidence>
<dbReference type="GO" id="GO:0042910">
    <property type="term" value="F:xenobiotic transmembrane transporter activity"/>
    <property type="evidence" value="ECO:0007669"/>
    <property type="project" value="InterPro"/>
</dbReference>
<feature type="transmembrane region" description="Helical" evidence="6">
    <location>
        <begin position="132"/>
        <end position="151"/>
    </location>
</feature>
<accession>A0AAV2D5Q7</accession>
<feature type="transmembrane region" description="Helical" evidence="6">
    <location>
        <begin position="313"/>
        <end position="336"/>
    </location>
</feature>
<feature type="transmembrane region" description="Helical" evidence="6">
    <location>
        <begin position="416"/>
        <end position="437"/>
    </location>
</feature>
<evidence type="ECO:0000256" key="3">
    <source>
        <dbReference type="ARBA" id="ARBA00022692"/>
    </source>
</evidence>
<keyword evidence="8" id="KW-1185">Reference proteome</keyword>
<sequence length="461" mass="49939">MSTTQFHRYWTQLKRMWELAGPAMVIEVSQFSIALVTSAFVGHIGPLELAAVSIVLNVLEEFALGFMLGIGSATETLSGQAVGAEKLHLLGIYMQRSWLLSMATALLLAPFYALAAPIFHKLLRQDAKISELAGRFSMWMLPQLFFFAMNFPLQKFLQAQSRVWVLAAISSSVLLIHVVLSWGFVSRLGFGVVGAAVAGDVSWFLLVVAQAGYVAFGSFESWNGFSVQAFSSFPGFARLSLASAVLSCLEIWYPTVVIVMVGWLKNPEIAVGAASICLNIQYWSWIIAAGFNTAVSIRVSNELGAGNHEAAKLSVVVTIVTATVLGLTFSAVVVAAKNQVPKLFSSDPQVIHEAANLAYFSAAAIFLDIIIPVLHGVAVGAGWQVQVAVVNVVCYYVVGLPLTAVLGFGFELGVKGIWSGMVAGYVLQMAFLLFVIYRTNWEKEASKSEERMKNWGEISGE</sequence>
<feature type="transmembrane region" description="Helical" evidence="6">
    <location>
        <begin position="356"/>
        <end position="381"/>
    </location>
</feature>
<dbReference type="GO" id="GO:1990961">
    <property type="term" value="P:xenobiotic detoxification by transmembrane export across the plasma membrane"/>
    <property type="evidence" value="ECO:0007669"/>
    <property type="project" value="InterPro"/>
</dbReference>
<keyword evidence="5 6" id="KW-0472">Membrane</keyword>
<dbReference type="CDD" id="cd13132">
    <property type="entry name" value="MATE_eukaryotic"/>
    <property type="match status" value="1"/>
</dbReference>
<feature type="transmembrane region" description="Helical" evidence="6">
    <location>
        <begin position="190"/>
        <end position="216"/>
    </location>
</feature>
<dbReference type="Pfam" id="PF01554">
    <property type="entry name" value="MatE"/>
    <property type="match status" value="2"/>
</dbReference>
<dbReference type="NCBIfam" id="TIGR00797">
    <property type="entry name" value="matE"/>
    <property type="match status" value="1"/>
</dbReference>
<keyword evidence="4 6" id="KW-1133">Transmembrane helix</keyword>
<comment type="subcellular location">
    <subcellularLocation>
        <location evidence="1">Membrane</location>
        <topology evidence="1">Multi-pass membrane protein</topology>
    </subcellularLocation>
</comment>
<dbReference type="InterPro" id="IPR045069">
    <property type="entry name" value="MATE_euk"/>
</dbReference>
<feature type="transmembrane region" description="Helical" evidence="6">
    <location>
        <begin position="163"/>
        <end position="184"/>
    </location>
</feature>
<comment type="similarity">
    <text evidence="2 6">Belongs to the multi antimicrobial extrusion (MATE) (TC 2.A.66.1) family.</text>
</comment>
<evidence type="ECO:0000313" key="8">
    <source>
        <dbReference type="Proteomes" id="UP001497516"/>
    </source>
</evidence>
<evidence type="ECO:0000256" key="6">
    <source>
        <dbReference type="RuleBase" id="RU004914"/>
    </source>
</evidence>
<feature type="transmembrane region" description="Helical" evidence="6">
    <location>
        <begin position="21"/>
        <end position="44"/>
    </location>
</feature>
<dbReference type="PANTHER" id="PTHR11206">
    <property type="entry name" value="MULTIDRUG RESISTANCE PROTEIN"/>
    <property type="match status" value="1"/>
</dbReference>
<protein>
    <recommendedName>
        <fullName evidence="6">Protein DETOXIFICATION</fullName>
    </recommendedName>
    <alternativeName>
        <fullName evidence="6">Multidrug and toxic compound extrusion protein</fullName>
    </alternativeName>
</protein>
<name>A0AAV2D5Q7_9ROSI</name>
<evidence type="ECO:0000256" key="2">
    <source>
        <dbReference type="ARBA" id="ARBA00010199"/>
    </source>
</evidence>
<evidence type="ECO:0000256" key="1">
    <source>
        <dbReference type="ARBA" id="ARBA00004141"/>
    </source>
</evidence>
<gene>
    <name evidence="7" type="ORF">LTRI10_LOCUS11123</name>
</gene>
<keyword evidence="3 6" id="KW-0812">Transmembrane</keyword>
<dbReference type="GO" id="GO:0016020">
    <property type="term" value="C:membrane"/>
    <property type="evidence" value="ECO:0007669"/>
    <property type="project" value="UniProtKB-SubCell"/>
</dbReference>
<evidence type="ECO:0000256" key="5">
    <source>
        <dbReference type="ARBA" id="ARBA00023136"/>
    </source>
</evidence>
<dbReference type="GO" id="GO:0015297">
    <property type="term" value="F:antiporter activity"/>
    <property type="evidence" value="ECO:0007669"/>
    <property type="project" value="InterPro"/>
</dbReference>
<feature type="transmembrane region" description="Helical" evidence="6">
    <location>
        <begin position="98"/>
        <end position="120"/>
    </location>
</feature>
<dbReference type="EMBL" id="OZ034815">
    <property type="protein sequence ID" value="CAL1367473.1"/>
    <property type="molecule type" value="Genomic_DNA"/>
</dbReference>
<feature type="transmembrane region" description="Helical" evidence="6">
    <location>
        <begin position="388"/>
        <end position="410"/>
    </location>
</feature>
<organism evidence="7 8">
    <name type="scientific">Linum trigynum</name>
    <dbReference type="NCBI Taxonomy" id="586398"/>
    <lineage>
        <taxon>Eukaryota</taxon>
        <taxon>Viridiplantae</taxon>
        <taxon>Streptophyta</taxon>
        <taxon>Embryophyta</taxon>
        <taxon>Tracheophyta</taxon>
        <taxon>Spermatophyta</taxon>
        <taxon>Magnoliopsida</taxon>
        <taxon>eudicotyledons</taxon>
        <taxon>Gunneridae</taxon>
        <taxon>Pentapetalae</taxon>
        <taxon>rosids</taxon>
        <taxon>fabids</taxon>
        <taxon>Malpighiales</taxon>
        <taxon>Linaceae</taxon>
        <taxon>Linum</taxon>
    </lineage>
</organism>
<feature type="transmembrane region" description="Helical" evidence="6">
    <location>
        <begin position="50"/>
        <end position="70"/>
    </location>
</feature>
<feature type="transmembrane region" description="Helical" evidence="6">
    <location>
        <begin position="269"/>
        <end position="292"/>
    </location>
</feature>
<evidence type="ECO:0000313" key="7">
    <source>
        <dbReference type="EMBL" id="CAL1367473.1"/>
    </source>
</evidence>
<proteinExistence type="inferred from homology"/>
<reference evidence="7 8" key="1">
    <citation type="submission" date="2024-04" db="EMBL/GenBank/DDBJ databases">
        <authorList>
            <person name="Fracassetti M."/>
        </authorList>
    </citation>
    <scope>NUCLEOTIDE SEQUENCE [LARGE SCALE GENOMIC DNA]</scope>
</reference>
<feature type="transmembrane region" description="Helical" evidence="6">
    <location>
        <begin position="236"/>
        <end position="263"/>
    </location>
</feature>
<dbReference type="AlphaFoldDB" id="A0AAV2D5Q7"/>